<feature type="domain" description="Type II methyltransferase M.TaqI-like" evidence="7">
    <location>
        <begin position="88"/>
        <end position="197"/>
    </location>
</feature>
<dbReference type="GO" id="GO:0009307">
    <property type="term" value="P:DNA restriction-modification system"/>
    <property type="evidence" value="ECO:0007669"/>
    <property type="project" value="UniProtKB-KW"/>
</dbReference>
<comment type="catalytic activity">
    <reaction evidence="6">
        <text>a 2'-deoxyadenosine in DNA + S-adenosyl-L-methionine = an N(6)-methyl-2'-deoxyadenosine in DNA + S-adenosyl-L-homocysteine + H(+)</text>
        <dbReference type="Rhea" id="RHEA:15197"/>
        <dbReference type="Rhea" id="RHEA-COMP:12418"/>
        <dbReference type="Rhea" id="RHEA-COMP:12419"/>
        <dbReference type="ChEBI" id="CHEBI:15378"/>
        <dbReference type="ChEBI" id="CHEBI:57856"/>
        <dbReference type="ChEBI" id="CHEBI:59789"/>
        <dbReference type="ChEBI" id="CHEBI:90615"/>
        <dbReference type="ChEBI" id="CHEBI:90616"/>
        <dbReference type="EC" id="2.1.1.72"/>
    </reaction>
</comment>
<protein>
    <recommendedName>
        <fullName evidence="2">site-specific DNA-methyltransferase (adenine-specific)</fullName>
        <ecNumber evidence="2">2.1.1.72</ecNumber>
    </recommendedName>
</protein>
<comment type="similarity">
    <text evidence="1">Belongs to the N(4)/N(6)-methyltransferase family.</text>
</comment>
<dbReference type="PROSITE" id="PS00092">
    <property type="entry name" value="N6_MTASE"/>
    <property type="match status" value="1"/>
</dbReference>
<keyword evidence="5" id="KW-0949">S-adenosyl-L-methionine</keyword>
<evidence type="ECO:0000256" key="5">
    <source>
        <dbReference type="ARBA" id="ARBA00022691"/>
    </source>
</evidence>
<dbReference type="RefSeq" id="WP_117557632.1">
    <property type="nucleotide sequence ID" value="NZ_QSOV01000007.1"/>
</dbReference>
<keyword evidence="4 9" id="KW-0808">Transferase</keyword>
<reference evidence="9 10" key="1">
    <citation type="submission" date="2018-08" db="EMBL/GenBank/DDBJ databases">
        <title>A genome reference for cultivated species of the human gut microbiota.</title>
        <authorList>
            <person name="Zou Y."/>
            <person name="Xue W."/>
            <person name="Luo G."/>
        </authorList>
    </citation>
    <scope>NUCLEOTIDE SEQUENCE [LARGE SCALE GENOMIC DNA]</scope>
    <source>
        <strain evidence="9 10">TM07-19</strain>
    </source>
</reference>
<dbReference type="Gene3D" id="3.40.50.150">
    <property type="entry name" value="Vaccinia Virus protein VP39"/>
    <property type="match status" value="1"/>
</dbReference>
<feature type="domain" description="Type II methyltransferase M.Eco57I C-terminal" evidence="8">
    <location>
        <begin position="255"/>
        <end position="508"/>
    </location>
</feature>
<sequence>MKSKKSFDKLRGGYYTPQAITEFICKWIINKNTKKILEPSCGDGNFLKAIVERIENLNLNLDITTDITGVELCLDEARKAMKYGTNVECQDFFAFYRDKVAGKSDYDAIVGNPPFIRYQDFDEKSREIAFSYMKENGFHPTKLTNIWLPFLVLSCLALSENGRLGMVIPAELFQVNYAGETREFLARYFDRLTLITFQKLVFEEIQQEVILLLGEKKSEDKGIQVIELSDLDDLKELDLNNFYNYEIKELNHSTEKWIKYYLTNKEIKLIRRLRECEKIPFTTELFEINVGLVSGENAFFLLNRNTVDEYQLANSTRMVIGRTEQLKGVILSERDFKTLIENGKKVYMFMPKNLPFSELSKAEQEYINYGVEQGYNKGYKCRIRKNWYCVPQSWEPDAFILRQVNRYPRIILNHVKAVSTDTIHKVRFLDGVNPEFVAAAFLNSFTLALAEITGRSYGGGVLTFEPGEIRQLKIPMKNAEKLDVNKIDKLIRDDRIDEVLDYTDQILLIEGLGLTKYEVGTLRNIWTKLSERRIGRKEKRIS</sequence>
<evidence type="ECO:0000256" key="4">
    <source>
        <dbReference type="ARBA" id="ARBA00022679"/>
    </source>
</evidence>
<evidence type="ECO:0000313" key="10">
    <source>
        <dbReference type="Proteomes" id="UP000260655"/>
    </source>
</evidence>
<dbReference type="GO" id="GO:0003677">
    <property type="term" value="F:DNA binding"/>
    <property type="evidence" value="ECO:0007669"/>
    <property type="project" value="InterPro"/>
</dbReference>
<dbReference type="InterPro" id="IPR054520">
    <property type="entry name" value="M_Eco57I_C"/>
</dbReference>
<dbReference type="GO" id="GO:0009007">
    <property type="term" value="F:site-specific DNA-methyltransferase (adenine-specific) activity"/>
    <property type="evidence" value="ECO:0007669"/>
    <property type="project" value="UniProtKB-EC"/>
</dbReference>
<dbReference type="PANTHER" id="PTHR33841">
    <property type="entry name" value="DNA METHYLTRANSFERASE YEEA-RELATED"/>
    <property type="match status" value="1"/>
</dbReference>
<evidence type="ECO:0000256" key="1">
    <source>
        <dbReference type="ARBA" id="ARBA00006594"/>
    </source>
</evidence>
<dbReference type="PRINTS" id="PR00507">
    <property type="entry name" value="N12N6MTFRASE"/>
</dbReference>
<organism evidence="9 10">
    <name type="scientific">Coprococcus comes</name>
    <dbReference type="NCBI Taxonomy" id="410072"/>
    <lineage>
        <taxon>Bacteria</taxon>
        <taxon>Bacillati</taxon>
        <taxon>Bacillota</taxon>
        <taxon>Clostridia</taxon>
        <taxon>Lachnospirales</taxon>
        <taxon>Lachnospiraceae</taxon>
        <taxon>Coprococcus</taxon>
    </lineage>
</organism>
<dbReference type="GO" id="GO:0032259">
    <property type="term" value="P:methylation"/>
    <property type="evidence" value="ECO:0007669"/>
    <property type="project" value="UniProtKB-KW"/>
</dbReference>
<proteinExistence type="inferred from homology"/>
<evidence type="ECO:0000256" key="6">
    <source>
        <dbReference type="ARBA" id="ARBA00047942"/>
    </source>
</evidence>
<evidence type="ECO:0000256" key="2">
    <source>
        <dbReference type="ARBA" id="ARBA00011900"/>
    </source>
</evidence>
<dbReference type="InterPro" id="IPR002052">
    <property type="entry name" value="DNA_methylase_N6_adenine_CS"/>
</dbReference>
<dbReference type="GO" id="GO:0008170">
    <property type="term" value="F:N-methyltransferase activity"/>
    <property type="evidence" value="ECO:0007669"/>
    <property type="project" value="InterPro"/>
</dbReference>
<gene>
    <name evidence="9" type="ORF">DXD67_08680</name>
</gene>
<dbReference type="InterPro" id="IPR011639">
    <property type="entry name" value="MethylTrfase_TaqI-like_dom"/>
</dbReference>
<evidence type="ECO:0000256" key="3">
    <source>
        <dbReference type="ARBA" id="ARBA00022603"/>
    </source>
</evidence>
<dbReference type="InterPro" id="IPR029063">
    <property type="entry name" value="SAM-dependent_MTases_sf"/>
</dbReference>
<dbReference type="AlphaFoldDB" id="A0A3E4GQB9"/>
<evidence type="ECO:0000313" key="9">
    <source>
        <dbReference type="EMBL" id="RGJ23542.1"/>
    </source>
</evidence>
<dbReference type="Pfam" id="PF07669">
    <property type="entry name" value="Eco57I"/>
    <property type="match status" value="1"/>
</dbReference>
<dbReference type="PANTHER" id="PTHR33841:SF5">
    <property type="entry name" value="DNA METHYLASE (MODIFICATION METHYLASE) (METHYLTRANSFERASE)-RELATED"/>
    <property type="match status" value="1"/>
</dbReference>
<dbReference type="Pfam" id="PF22837">
    <property type="entry name" value="M_Eco57I_C"/>
    <property type="match status" value="1"/>
</dbReference>
<dbReference type="EMBL" id="QSOV01000007">
    <property type="protein sequence ID" value="RGJ23542.1"/>
    <property type="molecule type" value="Genomic_DNA"/>
</dbReference>
<dbReference type="InterPro" id="IPR050953">
    <property type="entry name" value="N4_N6_ade-DNA_methylase"/>
</dbReference>
<dbReference type="SUPFAM" id="SSF53335">
    <property type="entry name" value="S-adenosyl-L-methionine-dependent methyltransferases"/>
    <property type="match status" value="1"/>
</dbReference>
<comment type="caution">
    <text evidence="9">The sequence shown here is derived from an EMBL/GenBank/DDBJ whole genome shotgun (WGS) entry which is preliminary data.</text>
</comment>
<evidence type="ECO:0000259" key="8">
    <source>
        <dbReference type="Pfam" id="PF22837"/>
    </source>
</evidence>
<name>A0A3E4GQB9_9FIRM</name>
<dbReference type="EC" id="2.1.1.72" evidence="2"/>
<evidence type="ECO:0000259" key="7">
    <source>
        <dbReference type="Pfam" id="PF07669"/>
    </source>
</evidence>
<accession>A0A3E4GQB9</accession>
<keyword evidence="3 9" id="KW-0489">Methyltransferase</keyword>
<dbReference type="Proteomes" id="UP000260655">
    <property type="component" value="Unassembled WGS sequence"/>
</dbReference>